<protein>
    <submittedName>
        <fullName evidence="1">Uncharacterized protein</fullName>
    </submittedName>
</protein>
<dbReference type="Proteomes" id="UP000266673">
    <property type="component" value="Unassembled WGS sequence"/>
</dbReference>
<evidence type="ECO:0000313" key="1">
    <source>
        <dbReference type="EMBL" id="RIB25828.1"/>
    </source>
</evidence>
<proteinExistence type="predicted"/>
<dbReference type="OrthoDB" id="10639761at2759"/>
<sequence>MNRNFRYHEPADIDNGAYYQKPVEMNYLTTIGDFKHCCYKEISIIKNEKKATTYCQNTNQNYGSYRLGHCYKNKLKIKKEYDKREISIESCLIGVSDKAKIKGKELTKSYGVLEADLLKQKYNVNREGKAYEEDFDDIYKEQLKEAQERQKVQDDIAKMTQEKLKGCKTDMAKSKKIKIYTTRNPK</sequence>
<name>A0A397VV62_9GLOM</name>
<organism evidence="1 2">
    <name type="scientific">Gigaspora rosea</name>
    <dbReference type="NCBI Taxonomy" id="44941"/>
    <lineage>
        <taxon>Eukaryota</taxon>
        <taxon>Fungi</taxon>
        <taxon>Fungi incertae sedis</taxon>
        <taxon>Mucoromycota</taxon>
        <taxon>Glomeromycotina</taxon>
        <taxon>Glomeromycetes</taxon>
        <taxon>Diversisporales</taxon>
        <taxon>Gigasporaceae</taxon>
        <taxon>Gigaspora</taxon>
    </lineage>
</organism>
<accession>A0A397VV62</accession>
<evidence type="ECO:0000313" key="2">
    <source>
        <dbReference type="Proteomes" id="UP000266673"/>
    </source>
</evidence>
<reference evidence="1 2" key="1">
    <citation type="submission" date="2018-06" db="EMBL/GenBank/DDBJ databases">
        <title>Comparative genomics reveals the genomic features of Rhizophagus irregularis, R. cerebriforme, R. diaphanum and Gigaspora rosea, and their symbiotic lifestyle signature.</title>
        <authorList>
            <person name="Morin E."/>
            <person name="San Clemente H."/>
            <person name="Chen E.C.H."/>
            <person name="De La Providencia I."/>
            <person name="Hainaut M."/>
            <person name="Kuo A."/>
            <person name="Kohler A."/>
            <person name="Murat C."/>
            <person name="Tang N."/>
            <person name="Roy S."/>
            <person name="Loubradou J."/>
            <person name="Henrissat B."/>
            <person name="Grigoriev I.V."/>
            <person name="Corradi N."/>
            <person name="Roux C."/>
            <person name="Martin F.M."/>
        </authorList>
    </citation>
    <scope>NUCLEOTIDE SEQUENCE [LARGE SCALE GENOMIC DNA]</scope>
    <source>
        <strain evidence="1 2">DAOM 194757</strain>
    </source>
</reference>
<dbReference type="AlphaFoldDB" id="A0A397VV62"/>
<dbReference type="EMBL" id="QKWP01000160">
    <property type="protein sequence ID" value="RIB25828.1"/>
    <property type="molecule type" value="Genomic_DNA"/>
</dbReference>
<keyword evidence="2" id="KW-1185">Reference proteome</keyword>
<gene>
    <name evidence="1" type="ORF">C2G38_2164951</name>
</gene>
<comment type="caution">
    <text evidence="1">The sequence shown here is derived from an EMBL/GenBank/DDBJ whole genome shotgun (WGS) entry which is preliminary data.</text>
</comment>